<evidence type="ECO:0000256" key="1">
    <source>
        <dbReference type="SAM" id="MobiDB-lite"/>
    </source>
</evidence>
<organism evidence="2 3">
    <name type="scientific">Planobispora longispora</name>
    <dbReference type="NCBI Taxonomy" id="28887"/>
    <lineage>
        <taxon>Bacteria</taxon>
        <taxon>Bacillati</taxon>
        <taxon>Actinomycetota</taxon>
        <taxon>Actinomycetes</taxon>
        <taxon>Streptosporangiales</taxon>
        <taxon>Streptosporangiaceae</taxon>
        <taxon>Planobispora</taxon>
    </lineage>
</organism>
<evidence type="ECO:0000313" key="3">
    <source>
        <dbReference type="Proteomes" id="UP000616724"/>
    </source>
</evidence>
<keyword evidence="3" id="KW-1185">Reference proteome</keyword>
<sequence>MILDRNNTEFDPAGGEADDLAELHRLLFDTVPAPTEEESAEMLAETFSADDADLSLLPDSGVFSDAGADAAAADEPGPFDADGPFGAEDHWDALGSGSGDADGADHGEDFHAQDDSYDAWDPLFGGDV</sequence>
<accession>A0A8J3RRM6</accession>
<reference evidence="2 3" key="1">
    <citation type="submission" date="2021-01" db="EMBL/GenBank/DDBJ databases">
        <title>Whole genome shotgun sequence of Planobispora longispora NBRC 13918.</title>
        <authorList>
            <person name="Komaki H."/>
            <person name="Tamura T."/>
        </authorList>
    </citation>
    <scope>NUCLEOTIDE SEQUENCE [LARGE SCALE GENOMIC DNA]</scope>
    <source>
        <strain evidence="2 3">NBRC 13918</strain>
    </source>
</reference>
<name>A0A8J3RRM6_9ACTN</name>
<gene>
    <name evidence="2" type="ORF">Plo01_34520</name>
</gene>
<protein>
    <submittedName>
        <fullName evidence="2">Uncharacterized protein</fullName>
    </submittedName>
</protein>
<dbReference type="Proteomes" id="UP000616724">
    <property type="component" value="Unassembled WGS sequence"/>
</dbReference>
<feature type="region of interest" description="Disordered" evidence="1">
    <location>
        <begin position="66"/>
        <end position="128"/>
    </location>
</feature>
<dbReference type="AlphaFoldDB" id="A0A8J3RRM6"/>
<dbReference type="EMBL" id="BOOH01000023">
    <property type="protein sequence ID" value="GIH77023.1"/>
    <property type="molecule type" value="Genomic_DNA"/>
</dbReference>
<feature type="compositionally biased region" description="Low complexity" evidence="1">
    <location>
        <begin position="66"/>
        <end position="86"/>
    </location>
</feature>
<evidence type="ECO:0000313" key="2">
    <source>
        <dbReference type="EMBL" id="GIH77023.1"/>
    </source>
</evidence>
<proteinExistence type="predicted"/>
<comment type="caution">
    <text evidence="2">The sequence shown here is derived from an EMBL/GenBank/DDBJ whole genome shotgun (WGS) entry which is preliminary data.</text>
</comment>
<feature type="compositionally biased region" description="Basic and acidic residues" evidence="1">
    <location>
        <begin position="103"/>
        <end position="114"/>
    </location>
</feature>